<keyword evidence="3" id="KW-1185">Reference proteome</keyword>
<dbReference type="Proteomes" id="UP000228934">
    <property type="component" value="Unassembled WGS sequence"/>
</dbReference>
<protein>
    <submittedName>
        <fullName evidence="2">Uncharacterized protein</fullName>
    </submittedName>
</protein>
<dbReference type="EMBL" id="KZ060864">
    <property type="protein sequence ID" value="PIO11717.1"/>
    <property type="molecule type" value="Genomic_DNA"/>
</dbReference>
<gene>
    <name evidence="2" type="ORF">AB205_0176330</name>
</gene>
<feature type="region of interest" description="Disordered" evidence="1">
    <location>
        <begin position="76"/>
        <end position="117"/>
    </location>
</feature>
<feature type="region of interest" description="Disordered" evidence="1">
    <location>
        <begin position="156"/>
        <end position="175"/>
    </location>
</feature>
<evidence type="ECO:0000313" key="2">
    <source>
        <dbReference type="EMBL" id="PIO11717.1"/>
    </source>
</evidence>
<accession>A0A2G9Q801</accession>
<sequence length="223" mass="24950">MFPARSHRAGSREQGAVQVTLAHSSGKENFFSFRDERQGHTRPLGLVWIVRGTPYAEKSAWGSPQNPYQTLIRARSPAGQERGWGRANAPPPEPYQAACPQHGGVGALGRGEPCGPPPTSKHLVPMLMRTRAYSRQPWPLVVGVCGRRAYRNTGAPFNLHRTPTHSPREKCVNKKKKTQYTGFKSNLLGSSAVFFRLRGASSNFGGVFFRLRRVFFRLREVFF</sequence>
<proteinExistence type="predicted"/>
<evidence type="ECO:0000313" key="3">
    <source>
        <dbReference type="Proteomes" id="UP000228934"/>
    </source>
</evidence>
<reference evidence="3" key="1">
    <citation type="journal article" date="2017" name="Nat. Commun.">
        <title>The North American bullfrog draft genome provides insight into hormonal regulation of long noncoding RNA.</title>
        <authorList>
            <person name="Hammond S.A."/>
            <person name="Warren R.L."/>
            <person name="Vandervalk B.P."/>
            <person name="Kucuk E."/>
            <person name="Khan H."/>
            <person name="Gibb E.A."/>
            <person name="Pandoh P."/>
            <person name="Kirk H."/>
            <person name="Zhao Y."/>
            <person name="Jones M."/>
            <person name="Mungall A.J."/>
            <person name="Coope R."/>
            <person name="Pleasance S."/>
            <person name="Moore R.A."/>
            <person name="Holt R.A."/>
            <person name="Round J.M."/>
            <person name="Ohora S."/>
            <person name="Walle B.V."/>
            <person name="Veldhoen N."/>
            <person name="Helbing C.C."/>
            <person name="Birol I."/>
        </authorList>
    </citation>
    <scope>NUCLEOTIDE SEQUENCE [LARGE SCALE GENOMIC DNA]</scope>
</reference>
<dbReference type="AlphaFoldDB" id="A0A2G9Q801"/>
<dbReference type="OrthoDB" id="10491417at2759"/>
<evidence type="ECO:0000256" key="1">
    <source>
        <dbReference type="SAM" id="MobiDB-lite"/>
    </source>
</evidence>
<name>A0A2G9Q801_AQUCT</name>
<organism evidence="2 3">
    <name type="scientific">Aquarana catesbeiana</name>
    <name type="common">American bullfrog</name>
    <name type="synonym">Rana catesbeiana</name>
    <dbReference type="NCBI Taxonomy" id="8400"/>
    <lineage>
        <taxon>Eukaryota</taxon>
        <taxon>Metazoa</taxon>
        <taxon>Chordata</taxon>
        <taxon>Craniata</taxon>
        <taxon>Vertebrata</taxon>
        <taxon>Euteleostomi</taxon>
        <taxon>Amphibia</taxon>
        <taxon>Batrachia</taxon>
        <taxon>Anura</taxon>
        <taxon>Neobatrachia</taxon>
        <taxon>Ranoidea</taxon>
        <taxon>Ranidae</taxon>
        <taxon>Aquarana</taxon>
    </lineage>
</organism>